<evidence type="ECO:0000259" key="1">
    <source>
        <dbReference type="Pfam" id="PF04909"/>
    </source>
</evidence>
<protein>
    <submittedName>
        <fullName evidence="2">Unannotated protein</fullName>
    </submittedName>
</protein>
<dbReference type="InterPro" id="IPR006680">
    <property type="entry name" value="Amidohydro-rel"/>
</dbReference>
<dbReference type="GO" id="GO:0016787">
    <property type="term" value="F:hydrolase activity"/>
    <property type="evidence" value="ECO:0007669"/>
    <property type="project" value="InterPro"/>
</dbReference>
<gene>
    <name evidence="2" type="ORF">UFOPK2254_00867</name>
</gene>
<dbReference type="SUPFAM" id="SSF51556">
    <property type="entry name" value="Metallo-dependent hydrolases"/>
    <property type="match status" value="1"/>
</dbReference>
<dbReference type="AlphaFoldDB" id="A0A6J6LR23"/>
<dbReference type="PANTHER" id="PTHR35563">
    <property type="entry name" value="BARREL METAL-DEPENDENT HYDROLASE, PUTATIVE (AFU_ORTHOLOGUE AFUA_1G16240)-RELATED"/>
    <property type="match status" value="1"/>
</dbReference>
<dbReference type="EMBL" id="CAEZWO010000079">
    <property type="protein sequence ID" value="CAB4662994.1"/>
    <property type="molecule type" value="Genomic_DNA"/>
</dbReference>
<accession>A0A6J6LR23</accession>
<sequence>MLADSHIHLFSNGYKDSGEDELSLYKALMDQYAIECALIVGYEGAPWAMGNNKYIASLLPLNPWMHPLAFVGPADLSINTLKNFQSMGFEGISIYLNSTTEVEALSLVDTSVWEWLTKENWIVSVNSVAQLWLVWLEILKKFPHLIMLISHFGLPEIDTKRTQNKEIESQFHAIAQLLEFENVYLKLSGFYALETEPSPYPFTELNSHIEYVVKTFNPNRLLWGSDFTPVLGSIEFQQTFDHLLDLPAVDPSLLSKILHDNLVNLFNQSPPQ</sequence>
<name>A0A6J6LR23_9ZZZZ</name>
<dbReference type="InterPro" id="IPR032466">
    <property type="entry name" value="Metal_Hydrolase"/>
</dbReference>
<dbReference type="Pfam" id="PF04909">
    <property type="entry name" value="Amidohydro_2"/>
    <property type="match status" value="1"/>
</dbReference>
<evidence type="ECO:0000313" key="2">
    <source>
        <dbReference type="EMBL" id="CAB4662994.1"/>
    </source>
</evidence>
<reference evidence="2" key="1">
    <citation type="submission" date="2020-05" db="EMBL/GenBank/DDBJ databases">
        <authorList>
            <person name="Chiriac C."/>
            <person name="Salcher M."/>
            <person name="Ghai R."/>
            <person name="Kavagutti S V."/>
        </authorList>
    </citation>
    <scope>NUCLEOTIDE SEQUENCE</scope>
</reference>
<dbReference type="InterPro" id="IPR052358">
    <property type="entry name" value="Aro_Compnd_Degr_Hydrolases"/>
</dbReference>
<proteinExistence type="predicted"/>
<dbReference type="PANTHER" id="PTHR35563:SF2">
    <property type="entry name" value="BARREL METAL-DEPENDENT HYDROLASE, PUTATIVE (AFU_ORTHOLOGUE AFUA_1G16240)-RELATED"/>
    <property type="match status" value="1"/>
</dbReference>
<feature type="domain" description="Amidohydrolase-related" evidence="1">
    <location>
        <begin position="80"/>
        <end position="261"/>
    </location>
</feature>
<dbReference type="Gene3D" id="3.20.20.140">
    <property type="entry name" value="Metal-dependent hydrolases"/>
    <property type="match status" value="1"/>
</dbReference>
<organism evidence="2">
    <name type="scientific">freshwater metagenome</name>
    <dbReference type="NCBI Taxonomy" id="449393"/>
    <lineage>
        <taxon>unclassified sequences</taxon>
        <taxon>metagenomes</taxon>
        <taxon>ecological metagenomes</taxon>
    </lineage>
</organism>